<protein>
    <submittedName>
        <fullName evidence="1">Putative ovule protein</fullName>
    </submittedName>
</protein>
<name>A0A0V0HJ96_SOLCH</name>
<dbReference type="AlphaFoldDB" id="A0A0V0HJ96"/>
<sequence>MVEDNECAIDEVNISKVSILQYFLVIQSVYLKKTIFNKSVILFIQTRVSEFRMTTLYAYNCLMLSSGELYLSPKERKKLSRSL</sequence>
<dbReference type="EMBL" id="GEDG01019303">
    <property type="protein sequence ID" value="JAP20058.1"/>
    <property type="molecule type" value="Transcribed_RNA"/>
</dbReference>
<organism evidence="1">
    <name type="scientific">Solanum chacoense</name>
    <name type="common">Chaco potato</name>
    <dbReference type="NCBI Taxonomy" id="4108"/>
    <lineage>
        <taxon>Eukaryota</taxon>
        <taxon>Viridiplantae</taxon>
        <taxon>Streptophyta</taxon>
        <taxon>Embryophyta</taxon>
        <taxon>Tracheophyta</taxon>
        <taxon>Spermatophyta</taxon>
        <taxon>Magnoliopsida</taxon>
        <taxon>eudicotyledons</taxon>
        <taxon>Gunneridae</taxon>
        <taxon>Pentapetalae</taxon>
        <taxon>asterids</taxon>
        <taxon>lamiids</taxon>
        <taxon>Solanales</taxon>
        <taxon>Solanaceae</taxon>
        <taxon>Solanoideae</taxon>
        <taxon>Solaneae</taxon>
        <taxon>Solanum</taxon>
    </lineage>
</organism>
<accession>A0A0V0HJ96</accession>
<proteinExistence type="predicted"/>
<evidence type="ECO:0000313" key="1">
    <source>
        <dbReference type="EMBL" id="JAP20058.1"/>
    </source>
</evidence>
<reference evidence="1" key="1">
    <citation type="submission" date="2015-12" db="EMBL/GenBank/DDBJ databases">
        <title>Gene expression during late stages of embryo sac development: a critical building block for successful pollen-pistil interactions.</title>
        <authorList>
            <person name="Liu Y."/>
            <person name="Joly V."/>
            <person name="Sabar M."/>
            <person name="Matton D.P."/>
        </authorList>
    </citation>
    <scope>NUCLEOTIDE SEQUENCE</scope>
</reference>